<evidence type="ECO:0000256" key="8">
    <source>
        <dbReference type="ARBA" id="ARBA00048628"/>
    </source>
</evidence>
<evidence type="ECO:0000313" key="10">
    <source>
        <dbReference type="EMBL" id="RNL06815.1"/>
    </source>
</evidence>
<keyword evidence="4 9" id="KW-0285">Flavoprotein</keyword>
<dbReference type="Gene3D" id="3.20.20.220">
    <property type="match status" value="1"/>
</dbReference>
<dbReference type="InterPro" id="IPR029041">
    <property type="entry name" value="FAD-linked_oxidoreductase-like"/>
</dbReference>
<dbReference type="GO" id="GO:0071949">
    <property type="term" value="F:FAD binding"/>
    <property type="evidence" value="ECO:0007669"/>
    <property type="project" value="TreeGrafter"/>
</dbReference>
<dbReference type="Proteomes" id="UP000284283">
    <property type="component" value="Unassembled WGS sequence"/>
</dbReference>
<proteinExistence type="inferred from homology"/>
<sequence length="299" mass="31986">MMSTDTPSLANTIADAYSLEVSVKDIGALTKAAPRMLPGSTMFIPYLPGQNDAARLAAAQMVRGLGFEPMPHLSARRMTSLDELQAFVARLVDEAGVTRCFVIAGDPSTPKGPFADSLSLIDTGVFERAGIRTIGVAGHPEGHPIMHTAEQWDVLERKCRSIEERGMAAVIVTQFGFDADMVVTWVEALRARGMTHPVRVGVPGPASVAVLARYAASCGVGACASVLSKYGISIGKLFGNAGPDRFVDRLVSCLTEAHGDIRLHVFPFGGIAQSVEWVAHYRSRNAPQDRISAVRADRP</sequence>
<gene>
    <name evidence="10" type="ORF">C9386_02210</name>
</gene>
<keyword evidence="6 9" id="KW-0560">Oxidoreductase</keyword>
<evidence type="ECO:0000256" key="9">
    <source>
        <dbReference type="RuleBase" id="RU003862"/>
    </source>
</evidence>
<accession>A0AAE8F926</accession>
<dbReference type="RefSeq" id="WP_010369063.1">
    <property type="nucleotide sequence ID" value="NZ_CP025272.1"/>
</dbReference>
<comment type="caution">
    <text evidence="10">The sequence shown here is derived from an EMBL/GenBank/DDBJ whole genome shotgun (WGS) entry which is preliminary data.</text>
</comment>
<evidence type="ECO:0000256" key="1">
    <source>
        <dbReference type="ARBA" id="ARBA00001974"/>
    </source>
</evidence>
<evidence type="ECO:0000256" key="2">
    <source>
        <dbReference type="ARBA" id="ARBA00004777"/>
    </source>
</evidence>
<comment type="pathway">
    <text evidence="2 9">One-carbon metabolism; tetrahydrofolate interconversion.</text>
</comment>
<dbReference type="PANTHER" id="PTHR45754">
    <property type="entry name" value="METHYLENETETRAHYDROFOLATE REDUCTASE"/>
    <property type="match status" value="1"/>
</dbReference>
<dbReference type="GO" id="GO:0035999">
    <property type="term" value="P:tetrahydrofolate interconversion"/>
    <property type="evidence" value="ECO:0007669"/>
    <property type="project" value="TreeGrafter"/>
</dbReference>
<dbReference type="EMBL" id="PYTT01000015">
    <property type="protein sequence ID" value="RNL06815.1"/>
    <property type="molecule type" value="Genomic_DNA"/>
</dbReference>
<dbReference type="Pfam" id="PF02219">
    <property type="entry name" value="MTHFR"/>
    <property type="match status" value="1"/>
</dbReference>
<evidence type="ECO:0000256" key="4">
    <source>
        <dbReference type="ARBA" id="ARBA00022630"/>
    </source>
</evidence>
<evidence type="ECO:0000256" key="5">
    <source>
        <dbReference type="ARBA" id="ARBA00022827"/>
    </source>
</evidence>
<dbReference type="AlphaFoldDB" id="A0AAE8F926"/>
<dbReference type="GO" id="GO:0005829">
    <property type="term" value="C:cytosol"/>
    <property type="evidence" value="ECO:0007669"/>
    <property type="project" value="TreeGrafter"/>
</dbReference>
<evidence type="ECO:0000256" key="3">
    <source>
        <dbReference type="ARBA" id="ARBA00006743"/>
    </source>
</evidence>
<keyword evidence="5 9" id="KW-0274">FAD</keyword>
<evidence type="ECO:0000256" key="6">
    <source>
        <dbReference type="ARBA" id="ARBA00023002"/>
    </source>
</evidence>
<comment type="similarity">
    <text evidence="3 9">Belongs to the methylenetetrahydrofolate reductase family.</text>
</comment>
<evidence type="ECO:0000256" key="7">
    <source>
        <dbReference type="ARBA" id="ARBA00034478"/>
    </source>
</evidence>
<protein>
    <recommendedName>
        <fullName evidence="9">Methylenetetrahydrofolate reductase</fullName>
    </recommendedName>
</protein>
<dbReference type="CDD" id="cd00537">
    <property type="entry name" value="MTHFR"/>
    <property type="match status" value="1"/>
</dbReference>
<organism evidence="10 11">
    <name type="scientific">Xanthomonas vasicola pv. vasculorum</name>
    <dbReference type="NCBI Taxonomy" id="325776"/>
    <lineage>
        <taxon>Bacteria</taxon>
        <taxon>Pseudomonadati</taxon>
        <taxon>Pseudomonadota</taxon>
        <taxon>Gammaproteobacteria</taxon>
        <taxon>Lysobacterales</taxon>
        <taxon>Lysobacteraceae</taxon>
        <taxon>Xanthomonas</taxon>
    </lineage>
</organism>
<dbReference type="InterPro" id="IPR003171">
    <property type="entry name" value="Mehydrof_redctse-like"/>
</dbReference>
<dbReference type="SUPFAM" id="SSF51730">
    <property type="entry name" value="FAD-linked oxidoreductase"/>
    <property type="match status" value="1"/>
</dbReference>
<evidence type="ECO:0000313" key="11">
    <source>
        <dbReference type="Proteomes" id="UP000284283"/>
    </source>
</evidence>
<dbReference type="PANTHER" id="PTHR45754:SF3">
    <property type="entry name" value="METHYLENETETRAHYDROFOLATE REDUCTASE (NADPH)"/>
    <property type="match status" value="1"/>
</dbReference>
<dbReference type="KEGG" id="xva:C7V42_01575"/>
<dbReference type="GO" id="GO:0009086">
    <property type="term" value="P:methionine biosynthetic process"/>
    <property type="evidence" value="ECO:0007669"/>
    <property type="project" value="TreeGrafter"/>
</dbReference>
<name>A0AAE8F926_XANVA</name>
<comment type="catalytic activity">
    <reaction evidence="8">
        <text>(6S)-5-methyl-5,6,7,8-tetrahydrofolate + NAD(+) = (6R)-5,10-methylene-5,6,7,8-tetrahydrofolate + NADH + H(+)</text>
        <dbReference type="Rhea" id="RHEA:19821"/>
        <dbReference type="ChEBI" id="CHEBI:15378"/>
        <dbReference type="ChEBI" id="CHEBI:15636"/>
        <dbReference type="ChEBI" id="CHEBI:18608"/>
        <dbReference type="ChEBI" id="CHEBI:57540"/>
        <dbReference type="ChEBI" id="CHEBI:57945"/>
        <dbReference type="EC" id="1.5.1.54"/>
    </reaction>
    <physiologicalReaction direction="right-to-left" evidence="8">
        <dbReference type="Rhea" id="RHEA:19823"/>
    </physiologicalReaction>
</comment>
<reference evidence="10 11" key="1">
    <citation type="submission" date="2018-03" db="EMBL/GenBank/DDBJ databases">
        <authorList>
            <person name="Wu G."/>
        </authorList>
    </citation>
    <scope>NUCLEOTIDE SEQUENCE [LARGE SCALE GENOMIC DNA]</scope>
    <source>
        <strain evidence="10 11">SAM-118</strain>
    </source>
</reference>
<comment type="pathway">
    <text evidence="7">Amino-acid biosynthesis; L-methionine biosynthesis via de novo pathway.</text>
</comment>
<dbReference type="GO" id="GO:0106312">
    <property type="term" value="F:methylenetetrahydrofolate reductase (NADH) activity"/>
    <property type="evidence" value="ECO:0007669"/>
    <property type="project" value="UniProtKB-EC"/>
</dbReference>
<comment type="cofactor">
    <cofactor evidence="1 9">
        <name>FAD</name>
        <dbReference type="ChEBI" id="CHEBI:57692"/>
    </cofactor>
</comment>